<keyword evidence="8" id="KW-1185">Reference proteome</keyword>
<comment type="similarity">
    <text evidence="1">Belongs to the Gfo/Idh/MocA family.</text>
</comment>
<dbReference type="AlphaFoldDB" id="A0A317XL71"/>
<dbReference type="Gene3D" id="3.40.50.720">
    <property type="entry name" value="NAD(P)-binding Rossmann-like Domain"/>
    <property type="match status" value="1"/>
</dbReference>
<dbReference type="PANTHER" id="PTHR22604">
    <property type="entry name" value="OXIDOREDUCTASES"/>
    <property type="match status" value="1"/>
</dbReference>
<dbReference type="EC" id="1.1.1.179" evidence="3"/>
<reference evidence="7 8" key="1">
    <citation type="journal article" date="2018" name="Mol. Biol. Evol.">
        <title>Broad Genomic Sampling Reveals a Smut Pathogenic Ancestry of the Fungal Clade Ustilaginomycotina.</title>
        <authorList>
            <person name="Kijpornyongpan T."/>
            <person name="Mondo S.J."/>
            <person name="Barry K."/>
            <person name="Sandor L."/>
            <person name="Lee J."/>
            <person name="Lipzen A."/>
            <person name="Pangilinan J."/>
            <person name="LaButti K."/>
            <person name="Hainaut M."/>
            <person name="Henrissat B."/>
            <person name="Grigoriev I.V."/>
            <person name="Spatafora J.W."/>
            <person name="Aime M.C."/>
        </authorList>
    </citation>
    <scope>NUCLEOTIDE SEQUENCE [LARGE SCALE GENOMIC DNA]</scope>
    <source>
        <strain evidence="7 8">MCA 3645</strain>
    </source>
</reference>
<dbReference type="GO" id="GO:0000166">
    <property type="term" value="F:nucleotide binding"/>
    <property type="evidence" value="ECO:0007669"/>
    <property type="project" value="InterPro"/>
</dbReference>
<dbReference type="Proteomes" id="UP000246740">
    <property type="component" value="Unassembled WGS sequence"/>
</dbReference>
<dbReference type="OrthoDB" id="64915at2759"/>
<sequence length="482" mass="52852">MATALKDLYSRLANIYTAINPPVVSKAVAGKDGAATQPLRMGILGAANIAPLAVISPAKSHPDIIVSGVAARSKAKATAFAKKYGIPHVFDSYDALINDPGIDVVYNPLPNGLHKEWTLKCIAAKKHVLLEKPSTSNEAEAKELFAAAKAANVLVLEAFHYRFHPALHEFAYHLHDLMTGTNPMMDCAAHLVAPAGIIKEDDIRFNWKLAGGSLMDMGCYSTSAVLYTMRAAAGTWQRANWQERIEVQEARPTYFTPTSADLRDRQKVHLTDDQSPGIDTAMSATVLVPTPRDVKLPCKVESSLAETAFTLPILGWRVPSLWRSTPTLKASFKDGSTAELQNFVAPFLWHSIKVTYRGKSAQAHNLADGTTKYFKAYIPGATSGTEQMRRAAKDGHWPQGTGQPWWTTYRWQLEAFVRGVRAVQAGTPGHEVGPIDFINQDRSTDTPRVPVWVHNEESVIIMQTLDAIYEKSGLGKRPSKNA</sequence>
<comment type="catalytic activity">
    <reaction evidence="5">
        <text>D-xylose + NADP(+) = D-xylono-1,5-lactone + NADPH + H(+)</text>
        <dbReference type="Rhea" id="RHEA:22000"/>
        <dbReference type="ChEBI" id="CHEBI:15378"/>
        <dbReference type="ChEBI" id="CHEBI:15867"/>
        <dbReference type="ChEBI" id="CHEBI:53455"/>
        <dbReference type="ChEBI" id="CHEBI:57783"/>
        <dbReference type="ChEBI" id="CHEBI:58349"/>
        <dbReference type="EC" id="1.1.1.179"/>
    </reaction>
</comment>
<dbReference type="SUPFAM" id="SSF51735">
    <property type="entry name" value="NAD(P)-binding Rossmann-fold domains"/>
    <property type="match status" value="1"/>
</dbReference>
<keyword evidence="2" id="KW-0560">Oxidoreductase</keyword>
<evidence type="ECO:0000256" key="3">
    <source>
        <dbReference type="ARBA" id="ARBA00038984"/>
    </source>
</evidence>
<proteinExistence type="inferred from homology"/>
<dbReference type="InterPro" id="IPR000683">
    <property type="entry name" value="Gfo/Idh/MocA-like_OxRdtase_N"/>
</dbReference>
<evidence type="ECO:0000259" key="6">
    <source>
        <dbReference type="Pfam" id="PF01408"/>
    </source>
</evidence>
<dbReference type="Gene3D" id="3.30.360.10">
    <property type="entry name" value="Dihydrodipicolinate Reductase, domain 2"/>
    <property type="match status" value="1"/>
</dbReference>
<evidence type="ECO:0000313" key="8">
    <source>
        <dbReference type="Proteomes" id="UP000246740"/>
    </source>
</evidence>
<organism evidence="7 8">
    <name type="scientific">Testicularia cyperi</name>
    <dbReference type="NCBI Taxonomy" id="1882483"/>
    <lineage>
        <taxon>Eukaryota</taxon>
        <taxon>Fungi</taxon>
        <taxon>Dikarya</taxon>
        <taxon>Basidiomycota</taxon>
        <taxon>Ustilaginomycotina</taxon>
        <taxon>Ustilaginomycetes</taxon>
        <taxon>Ustilaginales</taxon>
        <taxon>Anthracoideaceae</taxon>
        <taxon>Testicularia</taxon>
    </lineage>
</organism>
<feature type="domain" description="Gfo/Idh/MocA-like oxidoreductase N-terminal" evidence="6">
    <location>
        <begin position="39"/>
        <end position="156"/>
    </location>
</feature>
<dbReference type="InParanoid" id="A0A317XL71"/>
<evidence type="ECO:0000256" key="4">
    <source>
        <dbReference type="ARBA" id="ARBA00042988"/>
    </source>
</evidence>
<dbReference type="PANTHER" id="PTHR22604:SF105">
    <property type="entry name" value="TRANS-1,2-DIHYDROBENZENE-1,2-DIOL DEHYDROGENASE"/>
    <property type="match status" value="1"/>
</dbReference>
<accession>A0A317XL71</accession>
<evidence type="ECO:0000256" key="1">
    <source>
        <dbReference type="ARBA" id="ARBA00010928"/>
    </source>
</evidence>
<evidence type="ECO:0000313" key="7">
    <source>
        <dbReference type="EMBL" id="PWY98617.1"/>
    </source>
</evidence>
<evidence type="ECO:0000256" key="5">
    <source>
        <dbReference type="ARBA" id="ARBA00049233"/>
    </source>
</evidence>
<dbReference type="InterPro" id="IPR036291">
    <property type="entry name" value="NAD(P)-bd_dom_sf"/>
</dbReference>
<dbReference type="Pfam" id="PF01408">
    <property type="entry name" value="GFO_IDH_MocA"/>
    <property type="match status" value="1"/>
</dbReference>
<evidence type="ECO:0000256" key="2">
    <source>
        <dbReference type="ARBA" id="ARBA00023002"/>
    </source>
</evidence>
<dbReference type="STRING" id="1882483.A0A317XL71"/>
<gene>
    <name evidence="7" type="ORF">BCV70DRAFT_201937</name>
</gene>
<dbReference type="EMBL" id="KZ819198">
    <property type="protein sequence ID" value="PWY98617.1"/>
    <property type="molecule type" value="Genomic_DNA"/>
</dbReference>
<protein>
    <recommendedName>
        <fullName evidence="3">D-xylose 1-dehydrogenase (NADP(+), D-xylono-1,5-lactone-forming)</fullName>
        <ecNumber evidence="3">1.1.1.179</ecNumber>
    </recommendedName>
    <alternativeName>
        <fullName evidence="4">D-xylose-NADP dehydrogenase</fullName>
    </alternativeName>
</protein>
<dbReference type="InterPro" id="IPR050984">
    <property type="entry name" value="Gfo/Idh/MocA_domain"/>
</dbReference>
<name>A0A317XL71_9BASI</name>
<dbReference type="SUPFAM" id="SSF55347">
    <property type="entry name" value="Glyceraldehyde-3-phosphate dehydrogenase-like, C-terminal domain"/>
    <property type="match status" value="1"/>
</dbReference>
<dbReference type="GO" id="GO:0047837">
    <property type="term" value="F:D-xylose 1-dehydrogenase (NADP+) activity"/>
    <property type="evidence" value="ECO:0007669"/>
    <property type="project" value="UniProtKB-EC"/>
</dbReference>